<sequence>MSTLLSERGNLVEAIEKWNTIKDLKVSSFPLRVAATEALAGSNIEEDDTSSIIEDVCLNDLDANKVELGYGFGSLDACAIALKIVIELSRAIEMHVCI</sequence>
<dbReference type="EMBL" id="CM042052">
    <property type="protein sequence ID" value="KAI3718813.1"/>
    <property type="molecule type" value="Genomic_DNA"/>
</dbReference>
<reference evidence="2" key="1">
    <citation type="journal article" date="2022" name="Mol. Ecol. Resour.">
        <title>The genomes of chicory, endive, great burdock and yacon provide insights into Asteraceae palaeo-polyploidization history and plant inulin production.</title>
        <authorList>
            <person name="Fan W."/>
            <person name="Wang S."/>
            <person name="Wang H."/>
            <person name="Wang A."/>
            <person name="Jiang F."/>
            <person name="Liu H."/>
            <person name="Zhao H."/>
            <person name="Xu D."/>
            <person name="Zhang Y."/>
        </authorList>
    </citation>
    <scope>NUCLEOTIDE SEQUENCE [LARGE SCALE GENOMIC DNA]</scope>
    <source>
        <strain evidence="2">cv. Niubang</strain>
    </source>
</reference>
<protein>
    <submittedName>
        <fullName evidence="1">Uncharacterized protein</fullName>
    </submittedName>
</protein>
<name>A0ACB9B9P4_ARCLA</name>
<evidence type="ECO:0000313" key="1">
    <source>
        <dbReference type="EMBL" id="KAI3718813.1"/>
    </source>
</evidence>
<accession>A0ACB9B9P4</accession>
<dbReference type="Proteomes" id="UP001055879">
    <property type="component" value="Linkage Group LG06"/>
</dbReference>
<organism evidence="1 2">
    <name type="scientific">Arctium lappa</name>
    <name type="common">Greater burdock</name>
    <name type="synonym">Lappa major</name>
    <dbReference type="NCBI Taxonomy" id="4217"/>
    <lineage>
        <taxon>Eukaryota</taxon>
        <taxon>Viridiplantae</taxon>
        <taxon>Streptophyta</taxon>
        <taxon>Embryophyta</taxon>
        <taxon>Tracheophyta</taxon>
        <taxon>Spermatophyta</taxon>
        <taxon>Magnoliopsida</taxon>
        <taxon>eudicotyledons</taxon>
        <taxon>Gunneridae</taxon>
        <taxon>Pentapetalae</taxon>
        <taxon>asterids</taxon>
        <taxon>campanulids</taxon>
        <taxon>Asterales</taxon>
        <taxon>Asteraceae</taxon>
        <taxon>Carduoideae</taxon>
        <taxon>Cardueae</taxon>
        <taxon>Arctiinae</taxon>
        <taxon>Arctium</taxon>
    </lineage>
</organism>
<keyword evidence="2" id="KW-1185">Reference proteome</keyword>
<comment type="caution">
    <text evidence="1">The sequence shown here is derived from an EMBL/GenBank/DDBJ whole genome shotgun (WGS) entry which is preliminary data.</text>
</comment>
<evidence type="ECO:0000313" key="2">
    <source>
        <dbReference type="Proteomes" id="UP001055879"/>
    </source>
</evidence>
<gene>
    <name evidence="1" type="ORF">L6452_19697</name>
</gene>
<reference evidence="1 2" key="2">
    <citation type="journal article" date="2022" name="Mol. Ecol. Resour.">
        <title>The genomes of chicory, endive, great burdock and yacon provide insights into Asteraceae paleo-polyploidization history and plant inulin production.</title>
        <authorList>
            <person name="Fan W."/>
            <person name="Wang S."/>
            <person name="Wang H."/>
            <person name="Wang A."/>
            <person name="Jiang F."/>
            <person name="Liu H."/>
            <person name="Zhao H."/>
            <person name="Xu D."/>
            <person name="Zhang Y."/>
        </authorList>
    </citation>
    <scope>NUCLEOTIDE SEQUENCE [LARGE SCALE GENOMIC DNA]</scope>
    <source>
        <strain evidence="2">cv. Niubang</strain>
    </source>
</reference>
<proteinExistence type="predicted"/>